<reference evidence="1" key="1">
    <citation type="submission" date="2021-05" db="EMBL/GenBank/DDBJ databases">
        <authorList>
            <person name="Pan Q."/>
            <person name="Jouanno E."/>
            <person name="Zahm M."/>
            <person name="Klopp C."/>
            <person name="Cabau C."/>
            <person name="Louis A."/>
            <person name="Berthelot C."/>
            <person name="Parey E."/>
            <person name="Roest Crollius H."/>
            <person name="Montfort J."/>
            <person name="Robinson-Rechavi M."/>
            <person name="Bouchez O."/>
            <person name="Lampietro C."/>
            <person name="Lopez Roques C."/>
            <person name="Donnadieu C."/>
            <person name="Postlethwait J."/>
            <person name="Bobe J."/>
            <person name="Dillon D."/>
            <person name="Chandos A."/>
            <person name="von Hippel F."/>
            <person name="Guiguen Y."/>
        </authorList>
    </citation>
    <scope>NUCLEOTIDE SEQUENCE</scope>
    <source>
        <strain evidence="1">YG-Jan2019</strain>
    </source>
</reference>
<sequence length="166" mass="18886">MGAVRLSLALHQPQRRLQRRLPPGSAGRGSAGLYLLHHGLVCVCGAALHPEQGPSVHFLWSLDAHLLCVCDDRRLHLHGHLPQRRAGQGTVWTLLHPGLDILRSHLHPGHRLRRPTQEKRVAQCEVLVGRGVSGFYSREEWWYRSGIRYTKNCMHNQFQCRLLHGC</sequence>
<protein>
    <submittedName>
        <fullName evidence="1">Uncharacterized protein</fullName>
    </submittedName>
</protein>
<gene>
    <name evidence="1" type="ORF">DPEC_G00173070</name>
</gene>
<organism evidence="1 2">
    <name type="scientific">Dallia pectoralis</name>
    <name type="common">Alaska blackfish</name>
    <dbReference type="NCBI Taxonomy" id="75939"/>
    <lineage>
        <taxon>Eukaryota</taxon>
        <taxon>Metazoa</taxon>
        <taxon>Chordata</taxon>
        <taxon>Craniata</taxon>
        <taxon>Vertebrata</taxon>
        <taxon>Euteleostomi</taxon>
        <taxon>Actinopterygii</taxon>
        <taxon>Neopterygii</taxon>
        <taxon>Teleostei</taxon>
        <taxon>Protacanthopterygii</taxon>
        <taxon>Esociformes</taxon>
        <taxon>Umbridae</taxon>
        <taxon>Dallia</taxon>
    </lineage>
</organism>
<comment type="caution">
    <text evidence="1">The sequence shown here is derived from an EMBL/GenBank/DDBJ whole genome shotgun (WGS) entry which is preliminary data.</text>
</comment>
<name>A0ACC2GDX3_DALPE</name>
<evidence type="ECO:0000313" key="2">
    <source>
        <dbReference type="Proteomes" id="UP001157502"/>
    </source>
</evidence>
<keyword evidence="2" id="KW-1185">Reference proteome</keyword>
<dbReference type="Proteomes" id="UP001157502">
    <property type="component" value="Chromosome 14"/>
</dbReference>
<proteinExistence type="predicted"/>
<evidence type="ECO:0000313" key="1">
    <source>
        <dbReference type="EMBL" id="KAJ8001788.1"/>
    </source>
</evidence>
<dbReference type="EMBL" id="CM055741">
    <property type="protein sequence ID" value="KAJ8001788.1"/>
    <property type="molecule type" value="Genomic_DNA"/>
</dbReference>
<accession>A0ACC2GDX3</accession>